<feature type="region of interest" description="Disordered" evidence="1">
    <location>
        <begin position="1"/>
        <end position="24"/>
    </location>
</feature>
<accession>A0A9D4LFZ8</accession>
<reference evidence="2" key="2">
    <citation type="submission" date="2020-11" db="EMBL/GenBank/DDBJ databases">
        <authorList>
            <person name="McCartney M.A."/>
            <person name="Auch B."/>
            <person name="Kono T."/>
            <person name="Mallez S."/>
            <person name="Becker A."/>
            <person name="Gohl D.M."/>
            <person name="Silverstein K.A.T."/>
            <person name="Koren S."/>
            <person name="Bechman K.B."/>
            <person name="Herman A."/>
            <person name="Abrahante J.E."/>
            <person name="Garbe J."/>
        </authorList>
    </citation>
    <scope>NUCLEOTIDE SEQUENCE</scope>
    <source>
        <strain evidence="2">Duluth1</strain>
        <tissue evidence="2">Whole animal</tissue>
    </source>
</reference>
<comment type="caution">
    <text evidence="2">The sequence shown here is derived from an EMBL/GenBank/DDBJ whole genome shotgun (WGS) entry which is preliminary data.</text>
</comment>
<feature type="compositionally biased region" description="Low complexity" evidence="1">
    <location>
        <begin position="70"/>
        <end position="82"/>
    </location>
</feature>
<evidence type="ECO:0000313" key="3">
    <source>
        <dbReference type="Proteomes" id="UP000828390"/>
    </source>
</evidence>
<protein>
    <submittedName>
        <fullName evidence="2">Uncharacterized protein</fullName>
    </submittedName>
</protein>
<keyword evidence="3" id="KW-1185">Reference proteome</keyword>
<evidence type="ECO:0000256" key="1">
    <source>
        <dbReference type="SAM" id="MobiDB-lite"/>
    </source>
</evidence>
<feature type="region of interest" description="Disordered" evidence="1">
    <location>
        <begin position="61"/>
        <end position="111"/>
    </location>
</feature>
<name>A0A9D4LFZ8_DREPO</name>
<dbReference type="AlphaFoldDB" id="A0A9D4LFZ8"/>
<gene>
    <name evidence="2" type="ORF">DPMN_099693</name>
</gene>
<evidence type="ECO:0000313" key="2">
    <source>
        <dbReference type="EMBL" id="KAH3857094.1"/>
    </source>
</evidence>
<dbReference type="EMBL" id="JAIWYP010000003">
    <property type="protein sequence ID" value="KAH3857094.1"/>
    <property type="molecule type" value="Genomic_DNA"/>
</dbReference>
<reference evidence="2" key="1">
    <citation type="journal article" date="2019" name="bioRxiv">
        <title>The Genome of the Zebra Mussel, Dreissena polymorpha: A Resource for Invasive Species Research.</title>
        <authorList>
            <person name="McCartney M.A."/>
            <person name="Auch B."/>
            <person name="Kono T."/>
            <person name="Mallez S."/>
            <person name="Zhang Y."/>
            <person name="Obille A."/>
            <person name="Becker A."/>
            <person name="Abrahante J.E."/>
            <person name="Garbe J."/>
            <person name="Badalamenti J.P."/>
            <person name="Herman A."/>
            <person name="Mangelson H."/>
            <person name="Liachko I."/>
            <person name="Sullivan S."/>
            <person name="Sone E.D."/>
            <person name="Koren S."/>
            <person name="Silverstein K.A.T."/>
            <person name="Beckman K.B."/>
            <person name="Gohl D.M."/>
        </authorList>
    </citation>
    <scope>NUCLEOTIDE SEQUENCE</scope>
    <source>
        <strain evidence="2">Duluth1</strain>
        <tissue evidence="2">Whole animal</tissue>
    </source>
</reference>
<sequence length="265" mass="30206">MALSKQLTNAGVRVDDETHPLHSTPSEMIRKHPILYSLLTMTDEEIKTEYRSRENDAAANFMAQPSQQCSNDSTGSTSTTTSNKRKAIANSDGQTVKKPKRNAKQDAISTEKKHEDFFEEYLKKQEILKSSHGKAQIKIDSLNKALSSSKIDYCRLCKLESNPPRVFSKKCGHGFCCLNCFPKYMEFMRGPQLCVMYADRRSLRMVWRNSGLRPKERSEAFASVIERTMWADLVDYVNCFLFLDPPFAKTGNSVNVYGVPRTHRL</sequence>
<proteinExistence type="predicted"/>
<dbReference type="Proteomes" id="UP000828390">
    <property type="component" value="Unassembled WGS sequence"/>
</dbReference>
<organism evidence="2 3">
    <name type="scientific">Dreissena polymorpha</name>
    <name type="common">Zebra mussel</name>
    <name type="synonym">Mytilus polymorpha</name>
    <dbReference type="NCBI Taxonomy" id="45954"/>
    <lineage>
        <taxon>Eukaryota</taxon>
        <taxon>Metazoa</taxon>
        <taxon>Spiralia</taxon>
        <taxon>Lophotrochozoa</taxon>
        <taxon>Mollusca</taxon>
        <taxon>Bivalvia</taxon>
        <taxon>Autobranchia</taxon>
        <taxon>Heteroconchia</taxon>
        <taxon>Euheterodonta</taxon>
        <taxon>Imparidentia</taxon>
        <taxon>Neoheterodontei</taxon>
        <taxon>Myida</taxon>
        <taxon>Dreissenoidea</taxon>
        <taxon>Dreissenidae</taxon>
        <taxon>Dreissena</taxon>
    </lineage>
</organism>